<dbReference type="EMBL" id="JBHOMY010000118">
    <property type="protein sequence ID" value="MFC1459667.1"/>
    <property type="molecule type" value="Genomic_DNA"/>
</dbReference>
<dbReference type="Gene3D" id="3.10.310.10">
    <property type="entry name" value="Diaminopimelate Epimerase, Chain A, domain 1"/>
    <property type="match status" value="1"/>
</dbReference>
<dbReference type="Proteomes" id="UP001593940">
    <property type="component" value="Unassembled WGS sequence"/>
</dbReference>
<gene>
    <name evidence="1" type="ORF">ACETIH_07710</name>
    <name evidence="2" type="ORF">ACETIH_23810</name>
</gene>
<evidence type="ECO:0000313" key="3">
    <source>
        <dbReference type="Proteomes" id="UP001593940"/>
    </source>
</evidence>
<protein>
    <submittedName>
        <fullName evidence="1">Hydroxyproline-2-epimerase</fullName>
    </submittedName>
</protein>
<dbReference type="SUPFAM" id="SSF54506">
    <property type="entry name" value="Diaminopimelate epimerase-like"/>
    <property type="match status" value="1"/>
</dbReference>
<proteinExistence type="predicted"/>
<name>A0ABV6Y5N7_9HYPH</name>
<reference evidence="1 3" key="1">
    <citation type="submission" date="2024-09" db="EMBL/GenBank/DDBJ databases">
        <title>Nodulacao em especies de Leguminosae Basais da Amazonia e Caracterizacao dos Rizobios e Bacterias Associadas aos Nodulos.</title>
        <authorList>
            <person name="Jambeiro I.C.A."/>
            <person name="Lopes I.S."/>
            <person name="Aguiar E.R.G.R."/>
            <person name="Santos A.F.J."/>
            <person name="Dos Santos J.M.F."/>
            <person name="Gross E."/>
        </authorList>
    </citation>
    <scope>NUCLEOTIDE SEQUENCE [LARGE SCALE GENOMIC DNA]</scope>
    <source>
        <strain evidence="1 3">BRUESC1165</strain>
    </source>
</reference>
<keyword evidence="3" id="KW-1185">Reference proteome</keyword>
<comment type="caution">
    <text evidence="1">The sequence shown here is derived from an EMBL/GenBank/DDBJ whole genome shotgun (WGS) entry which is preliminary data.</text>
</comment>
<accession>A0ABV6Y5N7</accession>
<evidence type="ECO:0000313" key="2">
    <source>
        <dbReference type="EMBL" id="MFC1459667.1"/>
    </source>
</evidence>
<sequence length="35" mass="3750">MARHTFFCIDGHTCGNPVRVVGGGSIPQLKGDTMF</sequence>
<evidence type="ECO:0000313" key="1">
    <source>
        <dbReference type="EMBL" id="MFC1456600.1"/>
    </source>
</evidence>
<organism evidence="1 3">
    <name type="scientific">Microvirga arabica</name>
    <dbReference type="NCBI Taxonomy" id="1128671"/>
    <lineage>
        <taxon>Bacteria</taxon>
        <taxon>Pseudomonadati</taxon>
        <taxon>Pseudomonadota</taxon>
        <taxon>Alphaproteobacteria</taxon>
        <taxon>Hyphomicrobiales</taxon>
        <taxon>Methylobacteriaceae</taxon>
        <taxon>Microvirga</taxon>
    </lineage>
</organism>
<dbReference type="EMBL" id="JBHOMY010000019">
    <property type="protein sequence ID" value="MFC1456600.1"/>
    <property type="molecule type" value="Genomic_DNA"/>
</dbReference>
<feature type="non-terminal residue" evidence="1">
    <location>
        <position position="35"/>
    </location>
</feature>